<name>A0ABS1MFV5_9NOCA</name>
<keyword evidence="3" id="KW-1185">Reference proteome</keyword>
<dbReference type="RefSeq" id="WP_201955948.1">
    <property type="nucleotide sequence ID" value="NZ_JAERRJ010000016.1"/>
</dbReference>
<evidence type="ECO:0000313" key="2">
    <source>
        <dbReference type="EMBL" id="MBL1079447.1"/>
    </source>
</evidence>
<dbReference type="EMBL" id="JAERRJ010000016">
    <property type="protein sequence ID" value="MBL1079447.1"/>
    <property type="molecule type" value="Genomic_DNA"/>
</dbReference>
<proteinExistence type="predicted"/>
<feature type="domain" description="DUF397" evidence="1">
    <location>
        <begin position="8"/>
        <end position="62"/>
    </location>
</feature>
<dbReference type="Proteomes" id="UP000602198">
    <property type="component" value="Unassembled WGS sequence"/>
</dbReference>
<evidence type="ECO:0000313" key="3">
    <source>
        <dbReference type="Proteomes" id="UP000602198"/>
    </source>
</evidence>
<organism evidence="2 3">
    <name type="scientific">Nocardia acididurans</name>
    <dbReference type="NCBI Taxonomy" id="2802282"/>
    <lineage>
        <taxon>Bacteria</taxon>
        <taxon>Bacillati</taxon>
        <taxon>Actinomycetota</taxon>
        <taxon>Actinomycetes</taxon>
        <taxon>Mycobacteriales</taxon>
        <taxon>Nocardiaceae</taxon>
        <taxon>Nocardia</taxon>
    </lineage>
</organism>
<sequence length="88" mass="9019">MNVDLTAAKWFKSSRSHGGGECVEAAHLSKGCVGVRDSKLGNASPILVFDGAAWDSFTAAVRAGAFDRTASGQQSVCSARASSVAESL</sequence>
<reference evidence="2 3" key="1">
    <citation type="submission" date="2021-01" db="EMBL/GenBank/DDBJ databases">
        <title>WGS of actinomycetes isolated from Thailand.</title>
        <authorList>
            <person name="Thawai C."/>
        </authorList>
    </citation>
    <scope>NUCLEOTIDE SEQUENCE [LARGE SCALE GENOMIC DNA]</scope>
    <source>
        <strain evidence="2 3">LPG 2</strain>
    </source>
</reference>
<dbReference type="InterPro" id="IPR007278">
    <property type="entry name" value="DUF397"/>
</dbReference>
<protein>
    <submittedName>
        <fullName evidence="2">DUF397 domain-containing protein</fullName>
    </submittedName>
</protein>
<dbReference type="Pfam" id="PF04149">
    <property type="entry name" value="DUF397"/>
    <property type="match status" value="1"/>
</dbReference>
<evidence type="ECO:0000259" key="1">
    <source>
        <dbReference type="Pfam" id="PF04149"/>
    </source>
</evidence>
<comment type="caution">
    <text evidence="2">The sequence shown here is derived from an EMBL/GenBank/DDBJ whole genome shotgun (WGS) entry which is preliminary data.</text>
</comment>
<gene>
    <name evidence="2" type="ORF">JK358_34080</name>
</gene>
<accession>A0ABS1MFV5</accession>